<name>A0A8B6CL21_MYTGA</name>
<gene>
    <name evidence="1" type="ORF">MGAL_10B053663</name>
</gene>
<dbReference type="AlphaFoldDB" id="A0A8B6CL21"/>
<dbReference type="SUPFAM" id="SSF48403">
    <property type="entry name" value="Ankyrin repeat"/>
    <property type="match status" value="1"/>
</dbReference>
<accession>A0A8B6CL21</accession>
<organism evidence="1 2">
    <name type="scientific">Mytilus galloprovincialis</name>
    <name type="common">Mediterranean mussel</name>
    <dbReference type="NCBI Taxonomy" id="29158"/>
    <lineage>
        <taxon>Eukaryota</taxon>
        <taxon>Metazoa</taxon>
        <taxon>Spiralia</taxon>
        <taxon>Lophotrochozoa</taxon>
        <taxon>Mollusca</taxon>
        <taxon>Bivalvia</taxon>
        <taxon>Autobranchia</taxon>
        <taxon>Pteriomorphia</taxon>
        <taxon>Mytilida</taxon>
        <taxon>Mytiloidea</taxon>
        <taxon>Mytilidae</taxon>
        <taxon>Mytilinae</taxon>
        <taxon>Mytilus</taxon>
    </lineage>
</organism>
<evidence type="ECO:0008006" key="3">
    <source>
        <dbReference type="Google" id="ProtNLM"/>
    </source>
</evidence>
<dbReference type="Gene3D" id="1.25.40.20">
    <property type="entry name" value="Ankyrin repeat-containing domain"/>
    <property type="match status" value="1"/>
</dbReference>
<evidence type="ECO:0000313" key="1">
    <source>
        <dbReference type="EMBL" id="VDI06612.1"/>
    </source>
</evidence>
<protein>
    <recommendedName>
        <fullName evidence="3">Ankyrin repeat domain-containing protein</fullName>
    </recommendedName>
</protein>
<sequence>MSFLTRCKETFNCLKNLSSASKYKVSYEEELLFASINQGNFKMAKILIDGKINVNWRDYSDSTPLITICRTTTRNQENDDIVGFAQFLLDRGADLHLTDIYGKCAFDYADGNSLKRVIELFKEYNEA</sequence>
<reference evidence="1" key="1">
    <citation type="submission" date="2018-11" db="EMBL/GenBank/DDBJ databases">
        <authorList>
            <person name="Alioto T."/>
            <person name="Alioto T."/>
        </authorList>
    </citation>
    <scope>NUCLEOTIDE SEQUENCE</scope>
</reference>
<dbReference type="InterPro" id="IPR036770">
    <property type="entry name" value="Ankyrin_rpt-contain_sf"/>
</dbReference>
<dbReference type="EMBL" id="UYJE01001948">
    <property type="protein sequence ID" value="VDI06612.1"/>
    <property type="molecule type" value="Genomic_DNA"/>
</dbReference>
<dbReference type="Proteomes" id="UP000596742">
    <property type="component" value="Unassembled WGS sequence"/>
</dbReference>
<proteinExistence type="predicted"/>
<evidence type="ECO:0000313" key="2">
    <source>
        <dbReference type="Proteomes" id="UP000596742"/>
    </source>
</evidence>
<keyword evidence="2" id="KW-1185">Reference proteome</keyword>
<dbReference type="OrthoDB" id="6195019at2759"/>
<comment type="caution">
    <text evidence="1">The sequence shown here is derived from an EMBL/GenBank/DDBJ whole genome shotgun (WGS) entry which is preliminary data.</text>
</comment>